<organism evidence="1">
    <name type="scientific">Edafosvirus sp</name>
    <dbReference type="NCBI Taxonomy" id="2487765"/>
    <lineage>
        <taxon>Viruses</taxon>
        <taxon>Varidnaviria</taxon>
        <taxon>Bamfordvirae</taxon>
        <taxon>Nucleocytoviricota</taxon>
        <taxon>Megaviricetes</taxon>
        <taxon>Imitervirales</taxon>
        <taxon>Mimiviridae</taxon>
        <taxon>Klosneuvirinae</taxon>
    </lineage>
</organism>
<dbReference type="EMBL" id="MK072078">
    <property type="protein sequence ID" value="AYV78443.1"/>
    <property type="molecule type" value="Genomic_DNA"/>
</dbReference>
<reference evidence="1" key="1">
    <citation type="submission" date="2018-10" db="EMBL/GenBank/DDBJ databases">
        <title>Hidden diversity of soil giant viruses.</title>
        <authorList>
            <person name="Schulz F."/>
            <person name="Alteio L."/>
            <person name="Goudeau D."/>
            <person name="Ryan E.M."/>
            <person name="Malmstrom R.R."/>
            <person name="Blanchard J."/>
            <person name="Woyke T."/>
        </authorList>
    </citation>
    <scope>NUCLEOTIDE SEQUENCE</scope>
    <source>
        <strain evidence="1">EDV1</strain>
    </source>
</reference>
<sequence>MILYALFFSDNPDDGYRLCGIYKNLPFSPQDKISLDTDNIEVINEEKEDDSIKSYQILSRVESSIKTRDDDLIHYKIEKFNCKCNTDLLFVNVHTDSQIDGWGCRMTIYTNDTITNYFSSKIHFTDTSDVMIIDLKRDILQDTFLYDIETNIIHNHMSLCKHIVNNKEYTFINNSDYKYCIGSDDYENYFKTNFLALHNQSEDDFTNKINSFIDDYKVQIIIDKNKKDLEEKIRKEQTIIEKIFDIEIKFTHLNPSSVITKNCIGNILDVLDPELKIKYLVYRDSEIAKEKKYIPSELNVLYLIENNMKLIDQLYKLNLPESSLKTDYSKYKEEQDKLKLIDLNNLINNLFEKYIYSK</sequence>
<proteinExistence type="predicted"/>
<protein>
    <submittedName>
        <fullName evidence="1">Uncharacterized protein</fullName>
    </submittedName>
</protein>
<evidence type="ECO:0000313" key="1">
    <source>
        <dbReference type="EMBL" id="AYV78443.1"/>
    </source>
</evidence>
<gene>
    <name evidence="1" type="ORF">Edafosvirus13_8</name>
</gene>
<accession>A0A3G4ZXZ8</accession>
<name>A0A3G4ZXZ8_9VIRU</name>